<name>A0AAV9JVS2_9PEZI</name>
<dbReference type="Gene3D" id="3.30.40.10">
    <property type="entry name" value="Zinc/RING finger domain, C3HC4 (zinc finger)"/>
    <property type="match status" value="1"/>
</dbReference>
<protein>
    <recommendedName>
        <fullName evidence="3">RING-type domain-containing protein</fullName>
    </recommendedName>
</protein>
<evidence type="ECO:0008006" key="3">
    <source>
        <dbReference type="Google" id="ProtNLM"/>
    </source>
</evidence>
<dbReference type="AlphaFoldDB" id="A0AAV9JVS2"/>
<comment type="caution">
    <text evidence="1">The sequence shown here is derived from an EMBL/GenBank/DDBJ whole genome shotgun (WGS) entry which is preliminary data.</text>
</comment>
<gene>
    <name evidence="1" type="ORF">LTR36_004981</name>
</gene>
<proteinExistence type="predicted"/>
<evidence type="ECO:0000313" key="2">
    <source>
        <dbReference type="Proteomes" id="UP001324427"/>
    </source>
</evidence>
<evidence type="ECO:0000313" key="1">
    <source>
        <dbReference type="EMBL" id="KAK4549680.1"/>
    </source>
</evidence>
<dbReference type="EMBL" id="JAVFHQ010000003">
    <property type="protein sequence ID" value="KAK4549680.1"/>
    <property type="molecule type" value="Genomic_DNA"/>
</dbReference>
<accession>A0AAV9JVS2</accession>
<organism evidence="1 2">
    <name type="scientific">Oleoguttula mirabilis</name>
    <dbReference type="NCBI Taxonomy" id="1507867"/>
    <lineage>
        <taxon>Eukaryota</taxon>
        <taxon>Fungi</taxon>
        <taxon>Dikarya</taxon>
        <taxon>Ascomycota</taxon>
        <taxon>Pezizomycotina</taxon>
        <taxon>Dothideomycetes</taxon>
        <taxon>Dothideomycetidae</taxon>
        <taxon>Mycosphaerellales</taxon>
        <taxon>Teratosphaeriaceae</taxon>
        <taxon>Oleoguttula</taxon>
    </lineage>
</organism>
<dbReference type="Proteomes" id="UP001324427">
    <property type="component" value="Unassembled WGS sequence"/>
</dbReference>
<keyword evidence="2" id="KW-1185">Reference proteome</keyword>
<reference evidence="1 2" key="1">
    <citation type="submission" date="2021-11" db="EMBL/GenBank/DDBJ databases">
        <title>Black yeast isolated from Biological Soil Crust.</title>
        <authorList>
            <person name="Kurbessoian T."/>
        </authorList>
    </citation>
    <scope>NUCLEOTIDE SEQUENCE [LARGE SCALE GENOMIC DNA]</scope>
    <source>
        <strain evidence="1 2">CCFEE 5522</strain>
    </source>
</reference>
<dbReference type="InterPro" id="IPR013083">
    <property type="entry name" value="Znf_RING/FYVE/PHD"/>
</dbReference>
<sequence length="285" mass="31363">MAHLGMIYHPLPTKAAYLASLTRVTWDDVQALCNDDRHCRVCGNGFQILTMRGALGDLPARVHHHHYMCDGCIRQACERGHQCPRCQHRLFEPAAAKEEEEEAEAEEAVKGDVVARAVEYDADRNNYTTTVVPLAYLPRRIRKLDATPYLASMRAGFAASRANPTGPHVAVVHHPLAAVAGDTLARALARIQGTQVDAAAFATALEQAVNGEPLLRDLHRQSVDGALPKGMQAYVKDQVELALRWFVGPLRRNREGGACVRVQCRERGCGCVGVARMRRQSCLVL</sequence>